<reference evidence="1 2" key="1">
    <citation type="submission" date="2013-12" db="EMBL/GenBank/DDBJ databases">
        <title>Draft genome sequence of Caloranaerobacter sp. H53214.</title>
        <authorList>
            <person name="Jiang L.J."/>
            <person name="Shao Z.Z."/>
            <person name="Long M.N."/>
        </authorList>
    </citation>
    <scope>NUCLEOTIDE SEQUENCE [LARGE SCALE GENOMIC DNA]</scope>
    <source>
        <strain evidence="1 2">H53214</strain>
    </source>
</reference>
<dbReference type="Pfam" id="PF09484">
    <property type="entry name" value="Cas_TM1802"/>
    <property type="match status" value="1"/>
</dbReference>
<dbReference type="STRING" id="1156417.Y919_05385"/>
<name>A0A096DMW5_9FIRM</name>
<dbReference type="NCBIfam" id="TIGR02556">
    <property type="entry name" value="cas_TM1802"/>
    <property type="match status" value="1"/>
</dbReference>
<gene>
    <name evidence="1" type="ORF">Y919_05385</name>
</gene>
<dbReference type="RefSeq" id="WP_035163076.1">
    <property type="nucleotide sequence ID" value="NZ_AZTB01000020.1"/>
</dbReference>
<comment type="caution">
    <text evidence="1">The sequence shown here is derived from an EMBL/GenBank/DDBJ whole genome shotgun (WGS) entry which is preliminary data.</text>
</comment>
<dbReference type="EMBL" id="AZTB01000020">
    <property type="protein sequence ID" value="KGG80601.1"/>
    <property type="molecule type" value="Genomic_DNA"/>
</dbReference>
<dbReference type="InterPro" id="IPR013420">
    <property type="entry name" value="CRISPR-assoc_prot_Cas8b/Csh1_C"/>
</dbReference>
<evidence type="ECO:0000313" key="1">
    <source>
        <dbReference type="EMBL" id="KGG80601.1"/>
    </source>
</evidence>
<dbReference type="Proteomes" id="UP000029622">
    <property type="component" value="Unassembled WGS sequence"/>
</dbReference>
<organism evidence="1 2">
    <name type="scientific">Caloranaerobacter azorensis H53214</name>
    <dbReference type="NCBI Taxonomy" id="1156417"/>
    <lineage>
        <taxon>Bacteria</taxon>
        <taxon>Bacillati</taxon>
        <taxon>Bacillota</taxon>
        <taxon>Tissierellia</taxon>
        <taxon>Tissierellales</taxon>
        <taxon>Thermohalobacteraceae</taxon>
        <taxon>Caloranaerobacter</taxon>
    </lineage>
</organism>
<accession>A0A096DMW5</accession>
<evidence type="ECO:0000313" key="2">
    <source>
        <dbReference type="Proteomes" id="UP000029622"/>
    </source>
</evidence>
<dbReference type="AlphaFoldDB" id="A0A096DMW5"/>
<evidence type="ECO:0008006" key="3">
    <source>
        <dbReference type="Google" id="ProtNLM"/>
    </source>
</evidence>
<sequence length="591" mass="70002">MELSAVCELGKKRLEDIINKNGGDVLELFVENPNDNGTYNTVLEINLNKDFDYIGINIAEFRKDFILKYLYKKGAANGADYTPTARLTAPEKTFNKKILKCLEDTIKEYKEHKEIDIIKRLLDTLKDNQEKIINDIKGSIDSKNKYILTVKYDEKYIGEFEIFKDKVKKQAIKSYYLIDKKESKGKNKRCSICKEEKEEVFGNANIFKFYTVDKRGYVAGGFKKLDSWRNFPVCEDCAINLELGKKYLDENLKFKFQGRDFYLIPKLLYKKNLDKVLKTLTKLDDRNIDDRYENAEDVIIKRLSKVEDYATFDMLFFEVNNSALNIKLNVQEILPSRFRKIYENMTKINSIFSSSEISENIKVNFSFLNTLFPRKTYNRYFLETIDIILSDKEIDYKFIISHICNHIIEKFNQDEGKYFYYETIKSYGFLIYLRLLGVLFKEKGQVKVMEKMEWNIANYNSKEELFENLFNENMDFFTTPDKKAVFLLGFLAQKLLNLQYAKEKRKPFINRLKGLRLSKKDIKRLLPEIQNKFIEYDAEYYRDIQALVSKYLLEAGEKWTISELDIPFYFSLGMNLERHIILTDKEEDEDD</sequence>
<protein>
    <recommendedName>
        <fullName evidence="3">CRISPR-associated protein Csh1</fullName>
    </recommendedName>
</protein>
<dbReference type="NCBIfam" id="TIGR02591">
    <property type="entry name" value="cas_Csh1"/>
    <property type="match status" value="1"/>
</dbReference>
<dbReference type="InterPro" id="IPR013389">
    <property type="entry name" value="CRISPR-assoc_prot_Cas8b"/>
</dbReference>
<proteinExistence type="predicted"/>